<accession>A0A9D1F3A4</accession>
<evidence type="ECO:0000313" key="2">
    <source>
        <dbReference type="Proteomes" id="UP000823927"/>
    </source>
</evidence>
<protein>
    <submittedName>
        <fullName evidence="1">Uncharacterized protein</fullName>
    </submittedName>
</protein>
<reference evidence="1" key="2">
    <citation type="journal article" date="2021" name="PeerJ">
        <title>Extensive microbial diversity within the chicken gut microbiome revealed by metagenomics and culture.</title>
        <authorList>
            <person name="Gilroy R."/>
            <person name="Ravi A."/>
            <person name="Getino M."/>
            <person name="Pursley I."/>
            <person name="Horton D.L."/>
            <person name="Alikhan N.F."/>
            <person name="Baker D."/>
            <person name="Gharbi K."/>
            <person name="Hall N."/>
            <person name="Watson M."/>
            <person name="Adriaenssens E.M."/>
            <person name="Foster-Nyarko E."/>
            <person name="Jarju S."/>
            <person name="Secka A."/>
            <person name="Antonio M."/>
            <person name="Oren A."/>
            <person name="Chaudhuri R.R."/>
            <person name="La Ragione R."/>
            <person name="Hildebrand F."/>
            <person name="Pallen M.J."/>
        </authorList>
    </citation>
    <scope>NUCLEOTIDE SEQUENCE</scope>
    <source>
        <strain evidence="1">CHK178-757</strain>
    </source>
</reference>
<gene>
    <name evidence="1" type="ORF">IAB46_02060</name>
</gene>
<comment type="caution">
    <text evidence="1">The sequence shown here is derived from an EMBL/GenBank/DDBJ whole genome shotgun (WGS) entry which is preliminary data.</text>
</comment>
<name>A0A9D1F3A4_9FIRM</name>
<evidence type="ECO:0000313" key="1">
    <source>
        <dbReference type="EMBL" id="HIS46337.1"/>
    </source>
</evidence>
<proteinExistence type="predicted"/>
<dbReference type="AlphaFoldDB" id="A0A9D1F3A4"/>
<sequence>MNTFEDITIKYSSKLVQITCDETLKDYLDEKGNGALKLSGYILEEYKKCQGKPLKISKDSLAIEILAHTYIDSFSQAISAADKVLPAALRGPLEKLMDNLRSHTGIIDCGETAVDNNRWIWDMLTPYKGLIYGALGDRA</sequence>
<dbReference type="EMBL" id="DVIT01000009">
    <property type="protein sequence ID" value="HIS46337.1"/>
    <property type="molecule type" value="Genomic_DNA"/>
</dbReference>
<organism evidence="1 2">
    <name type="scientific">Candidatus Scybalocola faecigallinarum</name>
    <dbReference type="NCBI Taxonomy" id="2840941"/>
    <lineage>
        <taxon>Bacteria</taxon>
        <taxon>Bacillati</taxon>
        <taxon>Bacillota</taxon>
        <taxon>Clostridia</taxon>
        <taxon>Lachnospirales</taxon>
        <taxon>Lachnospiraceae</taxon>
        <taxon>Lachnospiraceae incertae sedis</taxon>
        <taxon>Candidatus Scybalocola (ex Gilroy et al. 2021)</taxon>
    </lineage>
</organism>
<reference evidence="1" key="1">
    <citation type="submission" date="2020-10" db="EMBL/GenBank/DDBJ databases">
        <authorList>
            <person name="Gilroy R."/>
        </authorList>
    </citation>
    <scope>NUCLEOTIDE SEQUENCE</scope>
    <source>
        <strain evidence="1">CHK178-757</strain>
    </source>
</reference>
<dbReference type="Proteomes" id="UP000823927">
    <property type="component" value="Unassembled WGS sequence"/>
</dbReference>